<accession>A0AAV4U315</accession>
<feature type="region of interest" description="Disordered" evidence="1">
    <location>
        <begin position="57"/>
        <end position="97"/>
    </location>
</feature>
<dbReference type="AlphaFoldDB" id="A0AAV4U315"/>
<feature type="compositionally biased region" description="Acidic residues" evidence="1">
    <location>
        <begin position="64"/>
        <end position="78"/>
    </location>
</feature>
<comment type="caution">
    <text evidence="2">The sequence shown here is derived from an EMBL/GenBank/DDBJ whole genome shotgun (WGS) entry which is preliminary data.</text>
</comment>
<name>A0AAV4U315_9ARAC</name>
<keyword evidence="3" id="KW-1185">Reference proteome</keyword>
<dbReference type="Proteomes" id="UP001054837">
    <property type="component" value="Unassembled WGS sequence"/>
</dbReference>
<gene>
    <name evidence="2" type="ORF">CDAR_432221</name>
</gene>
<sequence>MMPLEIQVVWKQCGAKYLNVTSGTYIEMIWELCQNTIYFQNVSECVQQFKEKHHHLEFEMRGDSDEEDDHDDDDDDNSEEHFGGEEEEDSEEEERHAVQGLSILIGKECLKELFSSYNITLAGEKNTTAP</sequence>
<evidence type="ECO:0000313" key="3">
    <source>
        <dbReference type="Proteomes" id="UP001054837"/>
    </source>
</evidence>
<reference evidence="2 3" key="1">
    <citation type="submission" date="2021-06" db="EMBL/GenBank/DDBJ databases">
        <title>Caerostris darwini draft genome.</title>
        <authorList>
            <person name="Kono N."/>
            <person name="Arakawa K."/>
        </authorList>
    </citation>
    <scope>NUCLEOTIDE SEQUENCE [LARGE SCALE GENOMIC DNA]</scope>
</reference>
<proteinExistence type="predicted"/>
<evidence type="ECO:0000256" key="1">
    <source>
        <dbReference type="SAM" id="MobiDB-lite"/>
    </source>
</evidence>
<organism evidence="2 3">
    <name type="scientific">Caerostris darwini</name>
    <dbReference type="NCBI Taxonomy" id="1538125"/>
    <lineage>
        <taxon>Eukaryota</taxon>
        <taxon>Metazoa</taxon>
        <taxon>Ecdysozoa</taxon>
        <taxon>Arthropoda</taxon>
        <taxon>Chelicerata</taxon>
        <taxon>Arachnida</taxon>
        <taxon>Araneae</taxon>
        <taxon>Araneomorphae</taxon>
        <taxon>Entelegynae</taxon>
        <taxon>Araneoidea</taxon>
        <taxon>Araneidae</taxon>
        <taxon>Caerostris</taxon>
    </lineage>
</organism>
<dbReference type="EMBL" id="BPLQ01010632">
    <property type="protein sequence ID" value="GIY52127.1"/>
    <property type="molecule type" value="Genomic_DNA"/>
</dbReference>
<evidence type="ECO:0000313" key="2">
    <source>
        <dbReference type="EMBL" id="GIY52127.1"/>
    </source>
</evidence>
<protein>
    <submittedName>
        <fullName evidence="2">Uncharacterized protein</fullName>
    </submittedName>
</protein>